<proteinExistence type="inferred from homology"/>
<name>A0A8X6T2X2_NEPPI</name>
<reference evidence="5" key="1">
    <citation type="submission" date="2020-08" db="EMBL/GenBank/DDBJ databases">
        <title>Multicomponent nature underlies the extraordinary mechanical properties of spider dragline silk.</title>
        <authorList>
            <person name="Kono N."/>
            <person name="Nakamura H."/>
            <person name="Mori M."/>
            <person name="Yoshida Y."/>
            <person name="Ohtoshi R."/>
            <person name="Malay A.D."/>
            <person name="Moran D.A.P."/>
            <person name="Tomita M."/>
            <person name="Numata K."/>
            <person name="Arakawa K."/>
        </authorList>
    </citation>
    <scope>NUCLEOTIDE SEQUENCE</scope>
</reference>
<comment type="caution">
    <text evidence="5">The sequence shown here is derived from an EMBL/GenBank/DDBJ whole genome shotgun (WGS) entry which is preliminary data.</text>
</comment>
<feature type="domain" description="OCEL" evidence="4">
    <location>
        <begin position="933"/>
        <end position="1042"/>
    </location>
</feature>
<dbReference type="PROSITE" id="PS51980">
    <property type="entry name" value="OCEL"/>
    <property type="match status" value="1"/>
</dbReference>
<evidence type="ECO:0000259" key="4">
    <source>
        <dbReference type="PROSITE" id="PS51980"/>
    </source>
</evidence>
<dbReference type="Pfam" id="PF07303">
    <property type="entry name" value="Occludin_ELL"/>
    <property type="match status" value="1"/>
</dbReference>
<dbReference type="GO" id="GO:0042795">
    <property type="term" value="P:snRNA transcription by RNA polymerase II"/>
    <property type="evidence" value="ECO:0007669"/>
    <property type="project" value="TreeGrafter"/>
</dbReference>
<dbReference type="GO" id="GO:0032968">
    <property type="term" value="P:positive regulation of transcription elongation by RNA polymerase II"/>
    <property type="evidence" value="ECO:0007669"/>
    <property type="project" value="TreeGrafter"/>
</dbReference>
<dbReference type="PANTHER" id="PTHR23288">
    <property type="entry name" value="OCCLUDIN AND RNA POLYMERASE II ELONGATION FACTOR ELL"/>
    <property type="match status" value="1"/>
</dbReference>
<accession>A0A8X6T2X2</accession>
<sequence length="1043" mass="118578">MGKNTVQAKQWIEKCYPDSCPSKATICRWFAEFKRGRTDTNDAERSGRPVEAVTPENYCDKKNLNTEEISNLYQSSKKRRTSHFNGSDLEALKCNGKNKNCQSPTSPESCHSSKIKKKKKNRWKRKRNKNKKKFIDFDEPMASDNSDCIRNVINPVSPPKEPFQHMKVLNSLHHCENSNSISSQLKCPISESTESFNIDNIMNAMNSASYSENSSSVSPPLVSSNPRFHTINSVTPCDKFPISEYEMVNQVSPLLKSSSTPEPRNANSFPSPVTFTIQAQNHLKKFAIQNCETNFVSSPVISPVSEKSKLKSSPPVVEYSSPVSRSENNFNISVKSLPNVTKKICLVSPPTKSPDPKNSDLVNENNVTNFLSEKISFSSQVSTHTESSGSDVEVNISNQNHIHLKGFEQKIINTHQSPSGANRSIDPVQLLYKIKSYISDALEHGIEDSKQGFIDKESTMMCDKPDSHEQNSNFKDVHVACAVSETMCKNTNMVLAHSPHPKNSDLVSQINLTNFLSENNFSTQVPSHTESSGSEFEVNISNQNHIHLKGFEQKIINMHQSLSVADRPIDPVQCKIKSYIPDALKHGIWDSKEATKESTVMCVKPQSQLENTNFEEFHVACVSETIGKDTSMVPAQKSNMLSDKQGNEIQNVNFENPFSFHHTTKLRMYDTCEKPTENCSMQCDVPGSKMQTPNSIAEFRVKNTNQVPMEVSSLQINYPESKKQDTNLAPTEEYMQTTNFKNSFMVHNTKLAMVDSIQVSTKESNMQYDKQESEMQVSVQDPMEVCSLQEDNPENQMQGLSQAPTERCNLLYDKSNSEMQTPESKNSFMTHHNAPVVMCDSNQSPVIEESCLQCDKPKNKKQDPKNYFGTHKDAEFRLQNSKEICREKDLNIQCDESSSNLLLDTNFIESLMEWEPTKWHVFPNLAADPDKDQDFKKYYVKITSMDQRNAYKAYFNIAYELYCDLWKSVKNAFDRVKSIENVLKIYQEGTYEHERIASLLRNVYSKYLQDPSFSSAICKRDFLHEKLCHIKKLIIEFDIENEH</sequence>
<dbReference type="PANTHER" id="PTHR23288:SF17">
    <property type="entry name" value="RNA POLYMERASE II ELONGATION FACTOR ELL"/>
    <property type="match status" value="1"/>
</dbReference>
<evidence type="ECO:0000313" key="5">
    <source>
        <dbReference type="EMBL" id="GFS73119.1"/>
    </source>
</evidence>
<dbReference type="AlphaFoldDB" id="A0A8X6T2X2"/>
<dbReference type="SUPFAM" id="SSF144292">
    <property type="entry name" value="occludin/ELL-like"/>
    <property type="match status" value="1"/>
</dbReference>
<feature type="compositionally biased region" description="Polar residues" evidence="3">
    <location>
        <begin position="99"/>
        <end position="112"/>
    </location>
</feature>
<evidence type="ECO:0000256" key="2">
    <source>
        <dbReference type="PROSITE-ProRule" id="PRU01324"/>
    </source>
</evidence>
<dbReference type="GO" id="GO:0008023">
    <property type="term" value="C:transcription elongation factor complex"/>
    <property type="evidence" value="ECO:0007669"/>
    <property type="project" value="TreeGrafter"/>
</dbReference>
<protein>
    <submittedName>
        <fullName evidence="5">HTH_48 domain-containing protein</fullName>
    </submittedName>
</protein>
<feature type="region of interest" description="Disordered" evidence="3">
    <location>
        <begin position="99"/>
        <end position="131"/>
    </location>
</feature>
<dbReference type="InterPro" id="IPR031176">
    <property type="entry name" value="ELL/occludin"/>
</dbReference>
<evidence type="ECO:0000256" key="3">
    <source>
        <dbReference type="SAM" id="MobiDB-lite"/>
    </source>
</evidence>
<dbReference type="InterPro" id="IPR010844">
    <property type="entry name" value="Occludin_ELL"/>
</dbReference>
<feature type="compositionally biased region" description="Basic residues" evidence="3">
    <location>
        <begin position="113"/>
        <end position="131"/>
    </location>
</feature>
<keyword evidence="6" id="KW-1185">Reference proteome</keyword>
<dbReference type="Proteomes" id="UP000887013">
    <property type="component" value="Unassembled WGS sequence"/>
</dbReference>
<dbReference type="GO" id="GO:0000987">
    <property type="term" value="F:cis-regulatory region sequence-specific DNA binding"/>
    <property type="evidence" value="ECO:0007669"/>
    <property type="project" value="TreeGrafter"/>
</dbReference>
<gene>
    <name evidence="5" type="primary">ALC56_03707</name>
    <name evidence="5" type="ORF">NPIL_386151</name>
</gene>
<dbReference type="OrthoDB" id="6284217at2759"/>
<evidence type="ECO:0000313" key="6">
    <source>
        <dbReference type="Proteomes" id="UP000887013"/>
    </source>
</evidence>
<organism evidence="5 6">
    <name type="scientific">Nephila pilipes</name>
    <name type="common">Giant wood spider</name>
    <name type="synonym">Nephila maculata</name>
    <dbReference type="NCBI Taxonomy" id="299642"/>
    <lineage>
        <taxon>Eukaryota</taxon>
        <taxon>Metazoa</taxon>
        <taxon>Ecdysozoa</taxon>
        <taxon>Arthropoda</taxon>
        <taxon>Chelicerata</taxon>
        <taxon>Arachnida</taxon>
        <taxon>Araneae</taxon>
        <taxon>Araneomorphae</taxon>
        <taxon>Entelegynae</taxon>
        <taxon>Araneoidea</taxon>
        <taxon>Nephilidae</taxon>
        <taxon>Nephila</taxon>
    </lineage>
</organism>
<evidence type="ECO:0000256" key="1">
    <source>
        <dbReference type="ARBA" id="ARBA00009171"/>
    </source>
</evidence>
<dbReference type="Gene3D" id="6.10.140.340">
    <property type="match status" value="1"/>
</dbReference>
<comment type="similarity">
    <text evidence="1 2">Belongs to the ELL/occludin family.</text>
</comment>
<dbReference type="EMBL" id="BMAW01049899">
    <property type="protein sequence ID" value="GFS73119.1"/>
    <property type="molecule type" value="Genomic_DNA"/>
</dbReference>